<protein>
    <submittedName>
        <fullName evidence="2">DNA topology modulation protein FlaR-related protein</fullName>
    </submittedName>
</protein>
<dbReference type="KEGG" id="dra:DR_0494"/>
<evidence type="ECO:0000313" key="2">
    <source>
        <dbReference type="EMBL" id="AAF10071.1"/>
    </source>
</evidence>
<dbReference type="PANTHER" id="PTHR37816">
    <property type="entry name" value="YALI0E33011P"/>
    <property type="match status" value="1"/>
</dbReference>
<organism evidence="2 3">
    <name type="scientific">Deinococcus radiodurans (strain ATCC 13939 / DSM 20539 / JCM 16871 / CCUG 27074 / LMG 4051 / NBRC 15346 / NCIMB 9279 / VKM B-1422 / R1)</name>
    <dbReference type="NCBI Taxonomy" id="243230"/>
    <lineage>
        <taxon>Bacteria</taxon>
        <taxon>Thermotogati</taxon>
        <taxon>Deinococcota</taxon>
        <taxon>Deinococci</taxon>
        <taxon>Deinococcales</taxon>
        <taxon>Deinococcaceae</taxon>
        <taxon>Deinococcus</taxon>
    </lineage>
</organism>
<dbReference type="InParanoid" id="Q9RX21"/>
<dbReference type="SUPFAM" id="SSF52540">
    <property type="entry name" value="P-loop containing nucleoside triphosphate hydrolases"/>
    <property type="match status" value="1"/>
</dbReference>
<dbReference type="EMBL" id="AE000513">
    <property type="protein sequence ID" value="AAF10071.1"/>
    <property type="molecule type" value="Genomic_DNA"/>
</dbReference>
<proteinExistence type="predicted"/>
<reference evidence="2 3" key="1">
    <citation type="journal article" date="1999" name="Science">
        <title>Genome sequence of the radioresistant bacterium Deinococcus radiodurans R1.</title>
        <authorList>
            <person name="White O."/>
            <person name="Eisen J.A."/>
            <person name="Heidelberg J.F."/>
            <person name="Hickey E.K."/>
            <person name="Peterson J.D."/>
            <person name="Dodson R.J."/>
            <person name="Haft D.H."/>
            <person name="Gwinn M.L."/>
            <person name="Nelson W.C."/>
            <person name="Richardson D.L."/>
            <person name="Moffat K.S."/>
            <person name="Qin H."/>
            <person name="Jiang L."/>
            <person name="Pamphile W."/>
            <person name="Crosby M."/>
            <person name="Shen M."/>
            <person name="Vamathevan J.J."/>
            <person name="Lam P."/>
            <person name="McDonald L."/>
            <person name="Utterback T."/>
            <person name="Zalewski C."/>
            <person name="Makarova K.S."/>
            <person name="Aravind L."/>
            <person name="Daly M.J."/>
            <person name="Minton K.W."/>
            <person name="Fleischmann R.D."/>
            <person name="Ketchum K.A."/>
            <person name="Nelson K.E."/>
            <person name="Salzberg S."/>
            <person name="Smith H.O."/>
            <person name="Venter J.C."/>
            <person name="Fraser C.M."/>
        </authorList>
    </citation>
    <scope>NUCLEOTIDE SEQUENCE [LARGE SCALE GENOMIC DNA]</scope>
    <source>
        <strain evidence="3">ATCC 13939 / DSM 20539 / JCM 16871 / LMG 4051 / NBRC 15346 / NCIMB 9279 / R1 / VKM B-1422</strain>
    </source>
</reference>
<dbReference type="PIR" id="A75513">
    <property type="entry name" value="A75513"/>
</dbReference>
<dbReference type="PaxDb" id="243230-DR_0494"/>
<dbReference type="EnsemblBacteria" id="AAF10071">
    <property type="protein sequence ID" value="AAF10071"/>
    <property type="gene ID" value="DR_0494"/>
</dbReference>
<dbReference type="HOGENOM" id="CLU_092618_0_0_0"/>
<sequence length="170" mass="19257">MKRVLIVGSPGAGKSTLAKTLAAQTGLPLTHLDDLSWEPGWVRVEQTVWHARLGRAIAADDWILDGNILTTLLRVAYRADTVVYLLPPRWLCLWRIYQRAAIGQFPHGERWQGWPTRELLRSLWQFPAQADWQLAQLRTVPGLRLVVLRSDAEARAFLARLPGGWATLHP</sequence>
<dbReference type="InterPro" id="IPR052922">
    <property type="entry name" value="Cytidylate_Kinase-2"/>
</dbReference>
<dbReference type="GeneID" id="69516729"/>
<dbReference type="AlphaFoldDB" id="Q9RX21"/>
<dbReference type="Proteomes" id="UP000002524">
    <property type="component" value="Chromosome 1"/>
</dbReference>
<dbReference type="OrthoDB" id="1201990at2"/>
<evidence type="ECO:0000313" key="3">
    <source>
        <dbReference type="Proteomes" id="UP000002524"/>
    </source>
</evidence>
<evidence type="ECO:0000259" key="1">
    <source>
        <dbReference type="Pfam" id="PF00004"/>
    </source>
</evidence>
<dbReference type="eggNOG" id="COG0563">
    <property type="taxonomic scope" value="Bacteria"/>
</dbReference>
<dbReference type="GO" id="GO:0016887">
    <property type="term" value="F:ATP hydrolysis activity"/>
    <property type="evidence" value="ECO:0007669"/>
    <property type="project" value="InterPro"/>
</dbReference>
<keyword evidence="3" id="KW-1185">Reference proteome</keyword>
<dbReference type="STRING" id="243230.DR_0494"/>
<dbReference type="GO" id="GO:0005524">
    <property type="term" value="F:ATP binding"/>
    <property type="evidence" value="ECO:0007669"/>
    <property type="project" value="InterPro"/>
</dbReference>
<feature type="domain" description="ATPase AAA-type core" evidence="1">
    <location>
        <begin position="4"/>
        <end position="33"/>
    </location>
</feature>
<dbReference type="InterPro" id="IPR027417">
    <property type="entry name" value="P-loop_NTPase"/>
</dbReference>
<dbReference type="PATRIC" id="fig|243230.17.peg.672"/>
<dbReference type="PANTHER" id="PTHR37816:SF1">
    <property type="entry name" value="TOXIN"/>
    <property type="match status" value="1"/>
</dbReference>
<dbReference type="RefSeq" id="WP_010887139.1">
    <property type="nucleotide sequence ID" value="NC_001263.1"/>
</dbReference>
<dbReference type="InterPro" id="IPR003959">
    <property type="entry name" value="ATPase_AAA_core"/>
</dbReference>
<gene>
    <name evidence="2" type="ordered locus">DR_0494</name>
</gene>
<dbReference type="Pfam" id="PF00004">
    <property type="entry name" value="AAA"/>
    <property type="match status" value="1"/>
</dbReference>
<accession>Q9RX21</accession>
<name>Q9RX21_DEIRA</name>
<dbReference type="Gene3D" id="3.40.50.300">
    <property type="entry name" value="P-loop containing nucleotide triphosphate hydrolases"/>
    <property type="match status" value="1"/>
</dbReference>